<keyword evidence="1" id="KW-0805">Transcription regulation</keyword>
<evidence type="ECO:0000313" key="5">
    <source>
        <dbReference type="EMBL" id="GAA2433718.1"/>
    </source>
</evidence>
<accession>A0ABN3JNM2</accession>
<evidence type="ECO:0000259" key="4">
    <source>
        <dbReference type="PROSITE" id="PS50932"/>
    </source>
</evidence>
<dbReference type="CDD" id="cd01392">
    <property type="entry name" value="HTH_LacI"/>
    <property type="match status" value="1"/>
</dbReference>
<evidence type="ECO:0000256" key="3">
    <source>
        <dbReference type="ARBA" id="ARBA00023163"/>
    </source>
</evidence>
<dbReference type="InterPro" id="IPR000843">
    <property type="entry name" value="HTH_LacI"/>
</dbReference>
<sequence>MDGAEGAAGRRVTAVDVARLAGVSTATVSLVVNGKARGRVSAGTRERVLAAVDELGYRVDAVARDLATGRRHSVALVVPDIANPYFSQLTKGVADRLGTGYQLCLIIADPGRDPRSAGLDRIVAERVDGVLAEAPAVKLIRELDGRSPVVVLDHPAPDTDHPYVGFALAEGAAALADHLLELGHDRIGYLDADIGGPTFQVRRARMDRRLQDVVGHGFTGPVVRSRTDIDAAAEAFAAAWDDWRAAGVTAVVCAADVHAYGVLRAAARLGVRVPGELSVAAFDDLPFSALVDPPLTTVKLSASDLGFHAAELLLELMEGGPAGSVAAPPVLPATLQVRGTTASPKAER</sequence>
<dbReference type="SUPFAM" id="SSF53822">
    <property type="entry name" value="Periplasmic binding protein-like I"/>
    <property type="match status" value="1"/>
</dbReference>
<dbReference type="Proteomes" id="UP001501231">
    <property type="component" value="Unassembled WGS sequence"/>
</dbReference>
<dbReference type="CDD" id="cd06267">
    <property type="entry name" value="PBP1_LacI_sugar_binding-like"/>
    <property type="match status" value="1"/>
</dbReference>
<dbReference type="PANTHER" id="PTHR30146">
    <property type="entry name" value="LACI-RELATED TRANSCRIPTIONAL REPRESSOR"/>
    <property type="match status" value="1"/>
</dbReference>
<keyword evidence="2 5" id="KW-0238">DNA-binding</keyword>
<keyword evidence="3" id="KW-0804">Transcription</keyword>
<gene>
    <name evidence="5" type="ORF">GCM10010191_54940</name>
</gene>
<feature type="domain" description="HTH lacI-type" evidence="4">
    <location>
        <begin position="12"/>
        <end position="68"/>
    </location>
</feature>
<dbReference type="InterPro" id="IPR046335">
    <property type="entry name" value="LacI/GalR-like_sensor"/>
</dbReference>
<name>A0ABN3JNM2_9ACTN</name>
<keyword evidence="6" id="KW-1185">Reference proteome</keyword>
<dbReference type="Gene3D" id="3.40.50.2300">
    <property type="match status" value="2"/>
</dbReference>
<dbReference type="InterPro" id="IPR028082">
    <property type="entry name" value="Peripla_BP_I"/>
</dbReference>
<dbReference type="Gene3D" id="1.10.260.40">
    <property type="entry name" value="lambda repressor-like DNA-binding domains"/>
    <property type="match status" value="1"/>
</dbReference>
<dbReference type="Pfam" id="PF00356">
    <property type="entry name" value="LacI"/>
    <property type="match status" value="1"/>
</dbReference>
<dbReference type="InterPro" id="IPR010982">
    <property type="entry name" value="Lambda_DNA-bd_dom_sf"/>
</dbReference>
<dbReference type="PANTHER" id="PTHR30146:SF109">
    <property type="entry name" value="HTH-TYPE TRANSCRIPTIONAL REGULATOR GALS"/>
    <property type="match status" value="1"/>
</dbReference>
<comment type="caution">
    <text evidence="5">The sequence shown here is derived from an EMBL/GenBank/DDBJ whole genome shotgun (WGS) entry which is preliminary data.</text>
</comment>
<evidence type="ECO:0000256" key="1">
    <source>
        <dbReference type="ARBA" id="ARBA00023015"/>
    </source>
</evidence>
<dbReference type="SMART" id="SM00354">
    <property type="entry name" value="HTH_LACI"/>
    <property type="match status" value="1"/>
</dbReference>
<dbReference type="RefSeq" id="WP_344592700.1">
    <property type="nucleotide sequence ID" value="NZ_BAAARW010000020.1"/>
</dbReference>
<evidence type="ECO:0000313" key="6">
    <source>
        <dbReference type="Proteomes" id="UP001501231"/>
    </source>
</evidence>
<protein>
    <submittedName>
        <fullName evidence="5">LacI family DNA-binding transcriptional regulator</fullName>
    </submittedName>
</protein>
<dbReference type="SUPFAM" id="SSF47413">
    <property type="entry name" value="lambda repressor-like DNA-binding domains"/>
    <property type="match status" value="1"/>
</dbReference>
<evidence type="ECO:0000256" key="2">
    <source>
        <dbReference type="ARBA" id="ARBA00023125"/>
    </source>
</evidence>
<organism evidence="5 6">
    <name type="scientific">Actinomadura vinacea</name>
    <dbReference type="NCBI Taxonomy" id="115336"/>
    <lineage>
        <taxon>Bacteria</taxon>
        <taxon>Bacillati</taxon>
        <taxon>Actinomycetota</taxon>
        <taxon>Actinomycetes</taxon>
        <taxon>Streptosporangiales</taxon>
        <taxon>Thermomonosporaceae</taxon>
        <taxon>Actinomadura</taxon>
    </lineage>
</organism>
<dbReference type="GO" id="GO:0003677">
    <property type="term" value="F:DNA binding"/>
    <property type="evidence" value="ECO:0007669"/>
    <property type="project" value="UniProtKB-KW"/>
</dbReference>
<dbReference type="PROSITE" id="PS50932">
    <property type="entry name" value="HTH_LACI_2"/>
    <property type="match status" value="1"/>
</dbReference>
<proteinExistence type="predicted"/>
<reference evidence="5 6" key="1">
    <citation type="journal article" date="2019" name="Int. J. Syst. Evol. Microbiol.">
        <title>The Global Catalogue of Microorganisms (GCM) 10K type strain sequencing project: providing services to taxonomists for standard genome sequencing and annotation.</title>
        <authorList>
            <consortium name="The Broad Institute Genomics Platform"/>
            <consortium name="The Broad Institute Genome Sequencing Center for Infectious Disease"/>
            <person name="Wu L."/>
            <person name="Ma J."/>
        </authorList>
    </citation>
    <scope>NUCLEOTIDE SEQUENCE [LARGE SCALE GENOMIC DNA]</scope>
    <source>
        <strain evidence="5 6">JCM 3325</strain>
    </source>
</reference>
<dbReference type="EMBL" id="BAAARW010000020">
    <property type="protein sequence ID" value="GAA2433718.1"/>
    <property type="molecule type" value="Genomic_DNA"/>
</dbReference>
<dbReference type="Pfam" id="PF13377">
    <property type="entry name" value="Peripla_BP_3"/>
    <property type="match status" value="1"/>
</dbReference>